<evidence type="ECO:0000256" key="2">
    <source>
        <dbReference type="ARBA" id="ARBA00023043"/>
    </source>
</evidence>
<comment type="caution">
    <text evidence="6">The sequence shown here is derived from an EMBL/GenBank/DDBJ whole genome shotgun (WGS) entry which is preliminary data.</text>
</comment>
<sequence>MNGHFKAVEFLVPLINDQSKKDACCIKATEEAAEYGHFHIVKFLVPLINDQSKKYNCCIKVAEKAADDGHIHIVQFLISCLSTPHQRANLRFQCVLNACSRLDESVVAYFGLKPQWLFQYNTILNFTASMAIQNRNSLLNTALSQMTPPQITHLLRLSISQSHVALAATLLNHHLFSTPRRSTVHIDLTEENTRATALILAAHAGHHEIIHKLILLGASIHAQDNHGRTALSRACQAGHVRAAKTLMDAGADANHRDNHGLTCAQLAQRFDQRQVLRLLNPTEKQQHTHTTAQSRSILSDKELHQLLSDAGFTQQRAECQQNLADWLQEVARVLTQDHRRMTGSYAEGWANSLVQVNGRTAADSDINWTVLVAMREFHLESACDRTDSCSNDTVNDNDSCSNDTVNDNDSCKDAPRLQVTEGHAQVAVGAGSQPAVTATPCGVRPAQDTCHAIEWGSFGEDRIEKLLPGARNYYWNSVDLVRATRPSSTNELRVSFSIQEKEIMRRLSTVQGQLFTLIKFIFKRHLPLTLDTPGLKTYHAKTLLFFLLEKHGTDPETEAWQPHNLIALLKESLDMMLSFIDSSSSPDECMPHFFMPDAQLYFKNAGIGGDFDNTKARVRDRLCELRSDIGGVVDQLRKHVRPLQSEKFYFHPFTLLPLTAPPAVTKIREGTDSKYLIRDRAIREVMGCFDFYEYYKFADVYCVVHQCVSELQSESSDRDTLMRQLSLLNHHRLQWCKCAALCMTAMAHLKFGESKKAERLAIELQTHQVESGLMLREIQVGYCQTKLPENSDWAWRFCLPCDSPPRFPFLPEFTQTLFTARLSQPLSSHLYVNFRCLSWSLQAELLRNRAPAIKLEDWKRELEEDPDLEELLTLAHYSDCREHVELSLQQMEMIEKERRVAMETQDEEKIGWVRQKLERLDSAAGVLKASSQSRGRKRKAESD</sequence>
<keyword evidence="2 3" id="KW-0040">ANK repeat</keyword>
<dbReference type="Pfam" id="PF12796">
    <property type="entry name" value="Ank_2"/>
    <property type="match status" value="1"/>
</dbReference>
<protein>
    <recommendedName>
        <fullName evidence="5">Mab-21-like HhH/H2TH-like domain-containing protein</fullName>
    </recommendedName>
</protein>
<evidence type="ECO:0000313" key="7">
    <source>
        <dbReference type="Proteomes" id="UP000215902"/>
    </source>
</evidence>
<evidence type="ECO:0000256" key="4">
    <source>
        <dbReference type="SAM" id="MobiDB-lite"/>
    </source>
</evidence>
<dbReference type="InterPro" id="IPR046906">
    <property type="entry name" value="Mab-21_HhH/H2TH-like"/>
</dbReference>
<dbReference type="InterPro" id="IPR002110">
    <property type="entry name" value="Ankyrin_rpt"/>
</dbReference>
<dbReference type="Gene3D" id="1.25.40.20">
    <property type="entry name" value="Ankyrin repeat-containing domain"/>
    <property type="match status" value="2"/>
</dbReference>
<dbReference type="Pfam" id="PF20266">
    <property type="entry name" value="Mab-21_C"/>
    <property type="match status" value="1"/>
</dbReference>
<gene>
    <name evidence="6" type="ORF">BOX15_Mlig021195g3</name>
</gene>
<feature type="region of interest" description="Disordered" evidence="4">
    <location>
        <begin position="924"/>
        <end position="943"/>
    </location>
</feature>
<reference evidence="6 7" key="1">
    <citation type="submission" date="2017-06" db="EMBL/GenBank/DDBJ databases">
        <title>A platform for efficient transgenesis in Macrostomum lignano, a flatworm model organism for stem cell research.</title>
        <authorList>
            <person name="Berezikov E."/>
        </authorList>
    </citation>
    <scope>NUCLEOTIDE SEQUENCE [LARGE SCALE GENOMIC DNA]</scope>
    <source>
        <strain evidence="6">DV1</strain>
        <tissue evidence="6">Whole organism</tissue>
    </source>
</reference>
<dbReference type="Gene3D" id="1.10.1410.40">
    <property type="match status" value="1"/>
</dbReference>
<dbReference type="Proteomes" id="UP000215902">
    <property type="component" value="Unassembled WGS sequence"/>
</dbReference>
<dbReference type="InterPro" id="IPR036770">
    <property type="entry name" value="Ankyrin_rpt-contain_sf"/>
</dbReference>
<accession>A0A267EQW5</accession>
<dbReference type="SUPFAM" id="SSF48403">
    <property type="entry name" value="Ankyrin repeat"/>
    <property type="match status" value="1"/>
</dbReference>
<feature type="repeat" description="ANK" evidence="3">
    <location>
        <begin position="226"/>
        <end position="258"/>
    </location>
</feature>
<feature type="compositionally biased region" description="Basic residues" evidence="4">
    <location>
        <begin position="934"/>
        <end position="943"/>
    </location>
</feature>
<dbReference type="PROSITE" id="PS50297">
    <property type="entry name" value="ANK_REP_REGION"/>
    <property type="match status" value="2"/>
</dbReference>
<evidence type="ECO:0000313" key="6">
    <source>
        <dbReference type="EMBL" id="PAA63856.1"/>
    </source>
</evidence>
<dbReference type="EMBL" id="NIVC01001809">
    <property type="protein sequence ID" value="PAA63856.1"/>
    <property type="molecule type" value="Genomic_DNA"/>
</dbReference>
<organism evidence="6 7">
    <name type="scientific">Macrostomum lignano</name>
    <dbReference type="NCBI Taxonomy" id="282301"/>
    <lineage>
        <taxon>Eukaryota</taxon>
        <taxon>Metazoa</taxon>
        <taxon>Spiralia</taxon>
        <taxon>Lophotrochozoa</taxon>
        <taxon>Platyhelminthes</taxon>
        <taxon>Rhabditophora</taxon>
        <taxon>Macrostomorpha</taxon>
        <taxon>Macrostomida</taxon>
        <taxon>Macrostomidae</taxon>
        <taxon>Macrostomum</taxon>
    </lineage>
</organism>
<proteinExistence type="predicted"/>
<feature type="repeat" description="ANK" evidence="3">
    <location>
        <begin position="193"/>
        <end position="225"/>
    </location>
</feature>
<keyword evidence="1" id="KW-0677">Repeat</keyword>
<dbReference type="STRING" id="282301.A0A267EQW5"/>
<dbReference type="InterPro" id="IPR050889">
    <property type="entry name" value="Dendritic_Spine_Reg/Scaffold"/>
</dbReference>
<name>A0A267EQW5_9PLAT</name>
<dbReference type="OrthoDB" id="6148658at2759"/>
<keyword evidence="7" id="KW-1185">Reference proteome</keyword>
<dbReference type="AlphaFoldDB" id="A0A267EQW5"/>
<evidence type="ECO:0000256" key="3">
    <source>
        <dbReference type="PROSITE-ProRule" id="PRU00023"/>
    </source>
</evidence>
<feature type="domain" description="Mab-21-like HhH/H2TH-like" evidence="5">
    <location>
        <begin position="530"/>
        <end position="600"/>
    </location>
</feature>
<evidence type="ECO:0000256" key="1">
    <source>
        <dbReference type="ARBA" id="ARBA00022737"/>
    </source>
</evidence>
<dbReference type="SMART" id="SM00248">
    <property type="entry name" value="ANK"/>
    <property type="match status" value="3"/>
</dbReference>
<dbReference type="PANTHER" id="PTHR24166:SF48">
    <property type="entry name" value="PROTEIN VAPYRIN"/>
    <property type="match status" value="1"/>
</dbReference>
<evidence type="ECO:0000259" key="5">
    <source>
        <dbReference type="Pfam" id="PF20266"/>
    </source>
</evidence>
<dbReference type="PANTHER" id="PTHR24166">
    <property type="entry name" value="ROLLING PEBBLES, ISOFORM B"/>
    <property type="match status" value="1"/>
</dbReference>
<dbReference type="PROSITE" id="PS50088">
    <property type="entry name" value="ANK_REPEAT"/>
    <property type="match status" value="2"/>
</dbReference>